<sequence>MSLVKDIALRPLESIQGGMARFYTPQSCNETMLVQIPAGTIDDLFVHRNQTDQLLVARGSFVLVILSDRRYRYIPLGEHKPQVVTIPPGVPHGAINLENKPCFLVNAVIRHGETISKDYRPMKPPFPYDLAAAREVLARCHALASVPVAR</sequence>
<evidence type="ECO:0000313" key="1">
    <source>
        <dbReference type="EMBL" id="MEG3438912.1"/>
    </source>
</evidence>
<dbReference type="CDD" id="cd02208">
    <property type="entry name" value="cupin_RmlC-like"/>
    <property type="match status" value="1"/>
</dbReference>
<name>A0AAW9QWI8_9CHRO</name>
<organism evidence="1 2">
    <name type="scientific">Pannus brasiliensis CCIBt3594</name>
    <dbReference type="NCBI Taxonomy" id="1427578"/>
    <lineage>
        <taxon>Bacteria</taxon>
        <taxon>Bacillati</taxon>
        <taxon>Cyanobacteriota</taxon>
        <taxon>Cyanophyceae</taxon>
        <taxon>Oscillatoriophycideae</taxon>
        <taxon>Chroococcales</taxon>
        <taxon>Microcystaceae</taxon>
        <taxon>Pannus</taxon>
    </lineage>
</organism>
<accession>A0AAW9QWI8</accession>
<dbReference type="AlphaFoldDB" id="A0AAW9QWI8"/>
<evidence type="ECO:0000313" key="2">
    <source>
        <dbReference type="Proteomes" id="UP001328733"/>
    </source>
</evidence>
<gene>
    <name evidence="1" type="ORF">V0288_17425</name>
</gene>
<reference evidence="1 2" key="1">
    <citation type="submission" date="2024-01" db="EMBL/GenBank/DDBJ databases">
        <title>Genomic insights into the taxonomy and metabolism of the cyanobacterium Pannus brasiliensis CCIBt3594.</title>
        <authorList>
            <person name="Machado M."/>
            <person name="Botero N.B."/>
            <person name="Andreote A.P.D."/>
            <person name="Feitosa A.M.T."/>
            <person name="Popin R."/>
            <person name="Sivonen K."/>
            <person name="Fiore M.F."/>
        </authorList>
    </citation>
    <scope>NUCLEOTIDE SEQUENCE [LARGE SCALE GENOMIC DNA]</scope>
    <source>
        <strain evidence="1 2">CCIBt3594</strain>
    </source>
</reference>
<dbReference type="RefSeq" id="WP_332866397.1">
    <property type="nucleotide sequence ID" value="NZ_JBAFSM010000037.1"/>
</dbReference>
<dbReference type="InterPro" id="IPR011051">
    <property type="entry name" value="RmlC_Cupin_sf"/>
</dbReference>
<dbReference type="Proteomes" id="UP001328733">
    <property type="component" value="Unassembled WGS sequence"/>
</dbReference>
<dbReference type="Gene3D" id="2.60.120.10">
    <property type="entry name" value="Jelly Rolls"/>
    <property type="match status" value="1"/>
</dbReference>
<proteinExistence type="predicted"/>
<dbReference type="EMBL" id="JBAFSM010000037">
    <property type="protein sequence ID" value="MEG3438912.1"/>
    <property type="molecule type" value="Genomic_DNA"/>
</dbReference>
<protein>
    <submittedName>
        <fullName evidence="1">Cupin domain-containing protein</fullName>
    </submittedName>
</protein>
<comment type="caution">
    <text evidence="1">The sequence shown here is derived from an EMBL/GenBank/DDBJ whole genome shotgun (WGS) entry which is preliminary data.</text>
</comment>
<keyword evidence="2" id="KW-1185">Reference proteome</keyword>
<dbReference type="SUPFAM" id="SSF51182">
    <property type="entry name" value="RmlC-like cupins"/>
    <property type="match status" value="1"/>
</dbReference>
<dbReference type="InterPro" id="IPR014710">
    <property type="entry name" value="RmlC-like_jellyroll"/>
</dbReference>